<evidence type="ECO:0000256" key="6">
    <source>
        <dbReference type="ARBA" id="ARBA00023027"/>
    </source>
</evidence>
<accession>A0A9P5WX86</accession>
<dbReference type="GO" id="GO:0005737">
    <property type="term" value="C:cytoplasm"/>
    <property type="evidence" value="ECO:0007669"/>
    <property type="project" value="TreeGrafter"/>
</dbReference>
<keyword evidence="11" id="KW-1185">Reference proteome</keyword>
<dbReference type="Pfam" id="PF02866">
    <property type="entry name" value="Ldh_1_C"/>
    <property type="match status" value="1"/>
</dbReference>
<dbReference type="EC" id="1.1.1.37" evidence="3"/>
<dbReference type="Proteomes" id="UP000807342">
    <property type="component" value="Unassembled WGS sequence"/>
</dbReference>
<keyword evidence="5 7" id="KW-0560">Oxidoreductase</keyword>
<dbReference type="AlphaFoldDB" id="A0A9P5WX86"/>
<dbReference type="GO" id="GO:0006099">
    <property type="term" value="P:tricarboxylic acid cycle"/>
    <property type="evidence" value="ECO:0007669"/>
    <property type="project" value="UniProtKB-KW"/>
</dbReference>
<keyword evidence="6" id="KW-0520">NAD</keyword>
<gene>
    <name evidence="10" type="ORF">P691DRAFT_768491</name>
</gene>
<evidence type="ECO:0000259" key="9">
    <source>
        <dbReference type="Pfam" id="PF02866"/>
    </source>
</evidence>
<evidence type="ECO:0000259" key="8">
    <source>
        <dbReference type="Pfam" id="PF00056"/>
    </source>
</evidence>
<dbReference type="SUPFAM" id="SSF51735">
    <property type="entry name" value="NAD(P)-binding Rossmann-fold domains"/>
    <property type="match status" value="1"/>
</dbReference>
<evidence type="ECO:0000256" key="2">
    <source>
        <dbReference type="ARBA" id="ARBA00011738"/>
    </source>
</evidence>
<proteinExistence type="inferred from homology"/>
<evidence type="ECO:0000313" key="10">
    <source>
        <dbReference type="EMBL" id="KAF9439980.1"/>
    </source>
</evidence>
<sequence>MVKAVILGTAASHLLNELSLYNIIAMPSVAANLSHILTATKVEGCFPKNDGLAKTLKGTDIIIIPAGLPHKPDTPPQKNASIIRDLATGIAIVSPKAFILVISNPVNSTVPIIAETLKKHGIFNPKCVFGVTMLDIIHASTFVAEKCGDLALAKEVIVPVISGHSSVTIIPLLSRASHTLPSISTEEYDALVKCIQFGGNEVVQAKQGAGPATLLMAYAGTEFATKVLRAIKGEKGIVALTYVSLAADPHSAALLTKELGEEIAYFLANMEGVIKINPLGNITLGEKELIKAALPELAKNIAAGIGFVTKARL</sequence>
<comment type="subunit">
    <text evidence="2">Homodimer.</text>
</comment>
<dbReference type="EMBL" id="MU153053">
    <property type="protein sequence ID" value="KAF9439980.1"/>
    <property type="molecule type" value="Genomic_DNA"/>
</dbReference>
<protein>
    <recommendedName>
        <fullName evidence="3">malate dehydrogenase</fullName>
        <ecNumber evidence="3">1.1.1.37</ecNumber>
    </recommendedName>
</protein>
<feature type="domain" description="Lactate/malate dehydrogenase N-terminal" evidence="8">
    <location>
        <begin position="10"/>
        <end position="130"/>
    </location>
</feature>
<evidence type="ECO:0000256" key="1">
    <source>
        <dbReference type="ARBA" id="ARBA00008824"/>
    </source>
</evidence>
<evidence type="ECO:0000256" key="4">
    <source>
        <dbReference type="ARBA" id="ARBA00022532"/>
    </source>
</evidence>
<dbReference type="InterPro" id="IPR015955">
    <property type="entry name" value="Lactate_DH/Glyco_Ohase_4_C"/>
</dbReference>
<feature type="domain" description="Lactate/malate dehydrogenase C-terminal" evidence="9">
    <location>
        <begin position="132"/>
        <end position="307"/>
    </location>
</feature>
<dbReference type="Gene3D" id="3.90.110.10">
    <property type="entry name" value="Lactate dehydrogenase/glycoside hydrolase, family 4, C-terminal"/>
    <property type="match status" value="1"/>
</dbReference>
<evidence type="ECO:0000313" key="11">
    <source>
        <dbReference type="Proteomes" id="UP000807342"/>
    </source>
</evidence>
<comment type="caution">
    <text evidence="10">The sequence shown here is derived from an EMBL/GenBank/DDBJ whole genome shotgun (WGS) entry which is preliminary data.</text>
</comment>
<dbReference type="PANTHER" id="PTHR11540:SF16">
    <property type="entry name" value="MALATE DEHYDROGENASE, MITOCHONDRIAL"/>
    <property type="match status" value="1"/>
</dbReference>
<dbReference type="Gene3D" id="3.40.50.720">
    <property type="entry name" value="NAD(P)-binding Rossmann-like Domain"/>
    <property type="match status" value="1"/>
</dbReference>
<dbReference type="Pfam" id="PF00056">
    <property type="entry name" value="Ldh_1_N"/>
    <property type="match status" value="1"/>
</dbReference>
<evidence type="ECO:0000256" key="3">
    <source>
        <dbReference type="ARBA" id="ARBA00012995"/>
    </source>
</evidence>
<comment type="similarity">
    <text evidence="1">Belongs to the LDH/MDH superfamily. MDH type 1 family.</text>
</comment>
<evidence type="ECO:0000256" key="7">
    <source>
        <dbReference type="RuleBase" id="RU003369"/>
    </source>
</evidence>
<dbReference type="InterPro" id="IPR022383">
    <property type="entry name" value="Lactate/malate_DH_C"/>
</dbReference>
<dbReference type="OrthoDB" id="4069699at2759"/>
<reference evidence="10" key="1">
    <citation type="submission" date="2020-11" db="EMBL/GenBank/DDBJ databases">
        <authorList>
            <consortium name="DOE Joint Genome Institute"/>
            <person name="Ahrendt S."/>
            <person name="Riley R."/>
            <person name="Andreopoulos W."/>
            <person name="Labutti K."/>
            <person name="Pangilinan J."/>
            <person name="Ruiz-Duenas F.J."/>
            <person name="Barrasa J.M."/>
            <person name="Sanchez-Garcia M."/>
            <person name="Camarero S."/>
            <person name="Miyauchi S."/>
            <person name="Serrano A."/>
            <person name="Linde D."/>
            <person name="Babiker R."/>
            <person name="Drula E."/>
            <person name="Ayuso-Fernandez I."/>
            <person name="Pacheco R."/>
            <person name="Padilla G."/>
            <person name="Ferreira P."/>
            <person name="Barriuso J."/>
            <person name="Kellner H."/>
            <person name="Castanera R."/>
            <person name="Alfaro M."/>
            <person name="Ramirez L."/>
            <person name="Pisabarro A.G."/>
            <person name="Kuo A."/>
            <person name="Tritt A."/>
            <person name="Lipzen A."/>
            <person name="He G."/>
            <person name="Yan M."/>
            <person name="Ng V."/>
            <person name="Cullen D."/>
            <person name="Martin F."/>
            <person name="Rosso M.-N."/>
            <person name="Henrissat B."/>
            <person name="Hibbett D."/>
            <person name="Martinez A.T."/>
            <person name="Grigoriev I.V."/>
        </authorList>
    </citation>
    <scope>NUCLEOTIDE SEQUENCE</scope>
    <source>
        <strain evidence="10">MF-IS2</strain>
    </source>
</reference>
<dbReference type="InterPro" id="IPR001236">
    <property type="entry name" value="Lactate/malate_DH_N"/>
</dbReference>
<dbReference type="FunFam" id="3.90.110.10:FF:000009">
    <property type="entry name" value="Malate dehydrogenase"/>
    <property type="match status" value="1"/>
</dbReference>
<keyword evidence="4" id="KW-0816">Tricarboxylic acid cycle</keyword>
<name>A0A9P5WX86_9AGAR</name>
<dbReference type="PANTHER" id="PTHR11540">
    <property type="entry name" value="MALATE AND LACTATE DEHYDROGENASE"/>
    <property type="match status" value="1"/>
</dbReference>
<organism evidence="10 11">
    <name type="scientific">Macrolepiota fuliginosa MF-IS2</name>
    <dbReference type="NCBI Taxonomy" id="1400762"/>
    <lineage>
        <taxon>Eukaryota</taxon>
        <taxon>Fungi</taxon>
        <taxon>Dikarya</taxon>
        <taxon>Basidiomycota</taxon>
        <taxon>Agaricomycotina</taxon>
        <taxon>Agaricomycetes</taxon>
        <taxon>Agaricomycetidae</taxon>
        <taxon>Agaricales</taxon>
        <taxon>Agaricineae</taxon>
        <taxon>Agaricaceae</taxon>
        <taxon>Macrolepiota</taxon>
    </lineage>
</organism>
<evidence type="ECO:0000256" key="5">
    <source>
        <dbReference type="ARBA" id="ARBA00023002"/>
    </source>
</evidence>
<dbReference type="InterPro" id="IPR036291">
    <property type="entry name" value="NAD(P)-bd_dom_sf"/>
</dbReference>
<dbReference type="SUPFAM" id="SSF56327">
    <property type="entry name" value="LDH C-terminal domain-like"/>
    <property type="match status" value="1"/>
</dbReference>
<dbReference type="GO" id="GO:0030060">
    <property type="term" value="F:L-malate dehydrogenase (NAD+) activity"/>
    <property type="evidence" value="ECO:0007669"/>
    <property type="project" value="UniProtKB-EC"/>
</dbReference>